<evidence type="ECO:0000256" key="1">
    <source>
        <dbReference type="SAM" id="Phobius"/>
    </source>
</evidence>
<keyword evidence="1" id="KW-0472">Membrane</keyword>
<sequence>MADWLSISTEDPLWLVKSFVLVTGVAAIPIILWYGFLALVRRAADRNNAHK</sequence>
<organism evidence="2">
    <name type="scientific">uncultured prokaryote</name>
    <dbReference type="NCBI Taxonomy" id="198431"/>
    <lineage>
        <taxon>unclassified sequences</taxon>
        <taxon>environmental samples</taxon>
    </lineage>
</organism>
<keyword evidence="2" id="KW-0614">Plasmid</keyword>
<dbReference type="AlphaFoldDB" id="A0A0H5PY01"/>
<accession>A0A0H5PY01</accession>
<evidence type="ECO:0000313" key="2">
    <source>
        <dbReference type="EMBL" id="CRY94453.1"/>
    </source>
</evidence>
<keyword evidence="1" id="KW-0812">Transmembrane</keyword>
<feature type="transmembrane region" description="Helical" evidence="1">
    <location>
        <begin position="20"/>
        <end position="40"/>
    </location>
</feature>
<dbReference type="EMBL" id="LN852929">
    <property type="protein sequence ID" value="CRY94453.1"/>
    <property type="molecule type" value="Genomic_DNA"/>
</dbReference>
<geneLocation type="plasmid" evidence="2">
    <name>pRGRH0256</name>
</geneLocation>
<name>A0A0H5PY01_9ZZZZ</name>
<keyword evidence="1" id="KW-1133">Transmembrane helix</keyword>
<protein>
    <submittedName>
        <fullName evidence="2">Uncharacterized protein</fullName>
    </submittedName>
</protein>
<proteinExistence type="predicted"/>
<reference evidence="2" key="2">
    <citation type="submission" date="2015-07" db="EMBL/GenBank/DDBJ databases">
        <title>Plasmids, circular viruses and viroids from rat gut.</title>
        <authorList>
            <person name="Jorgensen T.J."/>
            <person name="Hansen M.A."/>
            <person name="Xu Z."/>
            <person name="Tabak M.A."/>
            <person name="Sorensen S.J."/>
            <person name="Hansen L.H."/>
        </authorList>
    </citation>
    <scope>NUCLEOTIDE SEQUENCE</scope>
    <source>
        <plasmid evidence="2">pRGRH0256</plasmid>
    </source>
</reference>
<reference evidence="2" key="1">
    <citation type="submission" date="2015-06" db="EMBL/GenBank/DDBJ databases">
        <authorList>
            <person name="Joergensen T."/>
        </authorList>
    </citation>
    <scope>NUCLEOTIDE SEQUENCE</scope>
    <source>
        <plasmid evidence="2">pRGRH0256</plasmid>
    </source>
</reference>